<evidence type="ECO:0000256" key="4">
    <source>
        <dbReference type="ARBA" id="ARBA00022485"/>
    </source>
</evidence>
<keyword evidence="8" id="KW-0408">Iron</keyword>
<comment type="caution">
    <text evidence="16">The sequence shown here is derived from an EMBL/GenBank/DDBJ whole genome shotgun (WGS) entry which is preliminary data.</text>
</comment>
<dbReference type="Proteomes" id="UP001328733">
    <property type="component" value="Unassembled WGS sequence"/>
</dbReference>
<dbReference type="PANTHER" id="PTHR24960:SF84">
    <property type="entry name" value="HYDROGENASE SUBUNIT"/>
    <property type="match status" value="1"/>
</dbReference>
<dbReference type="RefSeq" id="WP_332867118.1">
    <property type="nucleotide sequence ID" value="NZ_JBAFSM010000054.1"/>
</dbReference>
<evidence type="ECO:0000256" key="8">
    <source>
        <dbReference type="ARBA" id="ARBA00023004"/>
    </source>
</evidence>
<evidence type="ECO:0000256" key="3">
    <source>
        <dbReference type="ARBA" id="ARBA00005404"/>
    </source>
</evidence>
<evidence type="ECO:0000256" key="10">
    <source>
        <dbReference type="ARBA" id="ARBA00023027"/>
    </source>
</evidence>
<sequence length="238" mass="26155">MSVKTLKIDDVDVAIEEGSSVLAAATSAGIRIPVLCHLDGVSEVAACRLCLVEIEGINKLLPACVTEVAEGMVVRTDTPKLKEYRRMTVELLFAEGNHVCAVCVANGNCELQDLAVEVGMDHSRFPYRFPKREVDISHPYFGIDHNRCVLCTRCVRVCDEIEGAHVWDVAFRGEKDKIISGMDQPWGEVSACTSCGKCVAACPTGAIFRQGSAVSEKSEDRSKLEFLVNARTHHEWTR</sequence>
<dbReference type="CDD" id="cd00207">
    <property type="entry name" value="fer2"/>
    <property type="match status" value="1"/>
</dbReference>
<dbReference type="PIRSF" id="PIRSF000309">
    <property type="entry name" value="NAD_red_hyd_HoxU"/>
    <property type="match status" value="1"/>
</dbReference>
<keyword evidence="11" id="KW-0472">Membrane</keyword>
<keyword evidence="10" id="KW-0520">NAD</keyword>
<dbReference type="Gene3D" id="3.30.70.20">
    <property type="match status" value="1"/>
</dbReference>
<reference evidence="16 17" key="1">
    <citation type="submission" date="2024-01" db="EMBL/GenBank/DDBJ databases">
        <title>Genomic insights into the taxonomy and metabolism of the cyanobacterium Pannus brasiliensis CCIBt3594.</title>
        <authorList>
            <person name="Machado M."/>
            <person name="Botero N.B."/>
            <person name="Andreote A.P.D."/>
            <person name="Feitosa A.M.T."/>
            <person name="Popin R."/>
            <person name="Sivonen K."/>
            <person name="Fiore M.F."/>
        </authorList>
    </citation>
    <scope>NUCLEOTIDE SEQUENCE [LARGE SCALE GENOMIC DNA]</scope>
    <source>
        <strain evidence="16 17">CCIBt3594</strain>
    </source>
</reference>
<dbReference type="GO" id="GO:0016491">
    <property type="term" value="F:oxidoreductase activity"/>
    <property type="evidence" value="ECO:0007669"/>
    <property type="project" value="InterPro"/>
</dbReference>
<evidence type="ECO:0000256" key="7">
    <source>
        <dbReference type="ARBA" id="ARBA00022967"/>
    </source>
</evidence>
<dbReference type="InterPro" id="IPR050157">
    <property type="entry name" value="PSI_iron-sulfur_center"/>
</dbReference>
<dbReference type="GO" id="GO:0051537">
    <property type="term" value="F:2 iron, 2 sulfur cluster binding"/>
    <property type="evidence" value="ECO:0007669"/>
    <property type="project" value="UniProtKB-KW"/>
</dbReference>
<dbReference type="Pfam" id="PF22117">
    <property type="entry name" value="Fer4_Nqo3"/>
    <property type="match status" value="1"/>
</dbReference>
<dbReference type="PROSITE" id="PS51085">
    <property type="entry name" value="2FE2S_FER_2"/>
    <property type="match status" value="1"/>
</dbReference>
<dbReference type="NCBIfam" id="NF005745">
    <property type="entry name" value="PRK07569.1"/>
    <property type="match status" value="1"/>
</dbReference>
<keyword evidence="6" id="KW-0479">Metal-binding</keyword>
<comment type="cofactor">
    <cofactor evidence="1">
        <name>[4Fe-4S] cluster</name>
        <dbReference type="ChEBI" id="CHEBI:49883"/>
    </cofactor>
</comment>
<proteinExistence type="inferred from homology"/>
<gene>
    <name evidence="16" type="primary">hoxU</name>
    <name evidence="16" type="ORF">V0288_21100</name>
</gene>
<dbReference type="PANTHER" id="PTHR24960">
    <property type="entry name" value="PHOTOSYSTEM I IRON-SULFUR CENTER-RELATED"/>
    <property type="match status" value="1"/>
</dbReference>
<dbReference type="PROSITE" id="PS51379">
    <property type="entry name" value="4FE4S_FER_2"/>
    <property type="match status" value="2"/>
</dbReference>
<comment type="similarity">
    <text evidence="3">Belongs to the complex I 75 kDa subunit family.</text>
</comment>
<dbReference type="InterPro" id="IPR017896">
    <property type="entry name" value="4Fe4S_Fe-S-bd"/>
</dbReference>
<dbReference type="InterPro" id="IPR017900">
    <property type="entry name" value="4Fe4S_Fe_S_CS"/>
</dbReference>
<keyword evidence="9" id="KW-0411">Iron-sulfur</keyword>
<keyword evidence="7" id="KW-1278">Translocase</keyword>
<dbReference type="InterPro" id="IPR036010">
    <property type="entry name" value="2Fe-2S_ferredoxin-like_sf"/>
</dbReference>
<dbReference type="SUPFAM" id="SSF54292">
    <property type="entry name" value="2Fe-2S ferredoxin-like"/>
    <property type="match status" value="1"/>
</dbReference>
<evidence type="ECO:0000313" key="17">
    <source>
        <dbReference type="Proteomes" id="UP001328733"/>
    </source>
</evidence>
<evidence type="ECO:0000256" key="5">
    <source>
        <dbReference type="ARBA" id="ARBA00022714"/>
    </source>
</evidence>
<dbReference type="SUPFAM" id="SSF54862">
    <property type="entry name" value="4Fe-4S ferredoxins"/>
    <property type="match status" value="1"/>
</dbReference>
<comment type="subcellular location">
    <subcellularLocation>
        <location evidence="2">Membrane</location>
    </subcellularLocation>
</comment>
<dbReference type="PROSITE" id="PS51839">
    <property type="entry name" value="4FE4S_HC3"/>
    <property type="match status" value="1"/>
</dbReference>
<feature type="domain" description="2Fe-2S ferredoxin-type" evidence="13">
    <location>
        <begin position="1"/>
        <end position="80"/>
    </location>
</feature>
<keyword evidence="17" id="KW-1185">Reference proteome</keyword>
<dbReference type="Pfam" id="PF13510">
    <property type="entry name" value="Fer2_4"/>
    <property type="match status" value="1"/>
</dbReference>
<protein>
    <submittedName>
        <fullName evidence="16">Bidirectional hydrogenase complex protein HoxU</fullName>
    </submittedName>
</protein>
<dbReference type="GO" id="GO:0046872">
    <property type="term" value="F:metal ion binding"/>
    <property type="evidence" value="ECO:0007669"/>
    <property type="project" value="UniProtKB-KW"/>
</dbReference>
<dbReference type="FunFam" id="3.30.70.20:FF:000002">
    <property type="entry name" value="NADH-ubiquinone oxidoreductase 75 kDa subunit"/>
    <property type="match status" value="1"/>
</dbReference>
<dbReference type="InterPro" id="IPR001041">
    <property type="entry name" value="2Fe-2S_ferredoxin-type"/>
</dbReference>
<evidence type="ECO:0000256" key="11">
    <source>
        <dbReference type="ARBA" id="ARBA00023136"/>
    </source>
</evidence>
<evidence type="ECO:0000259" key="13">
    <source>
        <dbReference type="PROSITE" id="PS51085"/>
    </source>
</evidence>
<evidence type="ECO:0000256" key="6">
    <source>
        <dbReference type="ARBA" id="ARBA00022723"/>
    </source>
</evidence>
<dbReference type="GO" id="GO:0016020">
    <property type="term" value="C:membrane"/>
    <property type="evidence" value="ECO:0007669"/>
    <property type="project" value="UniProtKB-SubCell"/>
</dbReference>
<dbReference type="AlphaFoldDB" id="A0AAW9QZY0"/>
<keyword evidence="4" id="KW-0004">4Fe-4S</keyword>
<feature type="domain" description="4Fe-4S His(Cys)3-ligated-type" evidence="15">
    <location>
        <begin position="80"/>
        <end position="119"/>
    </location>
</feature>
<dbReference type="Gene3D" id="3.10.20.740">
    <property type="match status" value="1"/>
</dbReference>
<evidence type="ECO:0000313" key="16">
    <source>
        <dbReference type="EMBL" id="MEG3439638.1"/>
    </source>
</evidence>
<evidence type="ECO:0000259" key="15">
    <source>
        <dbReference type="PROSITE" id="PS51839"/>
    </source>
</evidence>
<evidence type="ECO:0000256" key="1">
    <source>
        <dbReference type="ARBA" id="ARBA00001966"/>
    </source>
</evidence>
<dbReference type="FunFam" id="3.10.20.740:FF:000004">
    <property type="entry name" value="NADH-quinone oxidoreductase"/>
    <property type="match status" value="1"/>
</dbReference>
<dbReference type="GO" id="GO:0051539">
    <property type="term" value="F:4 iron, 4 sulfur cluster binding"/>
    <property type="evidence" value="ECO:0007669"/>
    <property type="project" value="UniProtKB-KW"/>
</dbReference>
<feature type="domain" description="4Fe-4S ferredoxin-type" evidence="14">
    <location>
        <begin position="139"/>
        <end position="170"/>
    </location>
</feature>
<dbReference type="PROSITE" id="PS00198">
    <property type="entry name" value="4FE4S_FER_1"/>
    <property type="match status" value="1"/>
</dbReference>
<evidence type="ECO:0000256" key="9">
    <source>
        <dbReference type="ARBA" id="ARBA00023014"/>
    </source>
</evidence>
<dbReference type="EMBL" id="JBAFSM010000054">
    <property type="protein sequence ID" value="MEG3439638.1"/>
    <property type="molecule type" value="Genomic_DNA"/>
</dbReference>
<keyword evidence="5" id="KW-0001">2Fe-2S</keyword>
<name>A0AAW9QZY0_9CHRO</name>
<dbReference type="InterPro" id="IPR019574">
    <property type="entry name" value="NADH_UbQ_OxRdtase_Gsu_4Fe4S-bd"/>
</dbReference>
<accession>A0AAW9QZY0</accession>
<dbReference type="Pfam" id="PF10588">
    <property type="entry name" value="NADH-G_4Fe-4S_3"/>
    <property type="match status" value="1"/>
</dbReference>
<feature type="domain" description="4Fe-4S ferredoxin-type" evidence="14">
    <location>
        <begin position="183"/>
        <end position="212"/>
    </location>
</feature>
<dbReference type="SMART" id="SM00929">
    <property type="entry name" value="NADH-G_4Fe-4S_3"/>
    <property type="match status" value="1"/>
</dbReference>
<dbReference type="InterPro" id="IPR016214">
    <property type="entry name" value="NAD-red_Hydgase_HoxS_gsu"/>
</dbReference>
<organism evidence="16 17">
    <name type="scientific">Pannus brasiliensis CCIBt3594</name>
    <dbReference type="NCBI Taxonomy" id="1427578"/>
    <lineage>
        <taxon>Bacteria</taxon>
        <taxon>Bacillati</taxon>
        <taxon>Cyanobacteriota</taxon>
        <taxon>Cyanophyceae</taxon>
        <taxon>Oscillatoriophycideae</taxon>
        <taxon>Chroococcales</taxon>
        <taxon>Microcystaceae</taxon>
        <taxon>Pannus</taxon>
    </lineage>
</organism>
<evidence type="ECO:0000256" key="2">
    <source>
        <dbReference type="ARBA" id="ARBA00004370"/>
    </source>
</evidence>
<dbReference type="InterPro" id="IPR054351">
    <property type="entry name" value="NADH_UbQ_OxRdtase_ferredoxin"/>
</dbReference>
<evidence type="ECO:0000256" key="12">
    <source>
        <dbReference type="ARBA" id="ARBA00034078"/>
    </source>
</evidence>
<evidence type="ECO:0000259" key="14">
    <source>
        <dbReference type="PROSITE" id="PS51379"/>
    </source>
</evidence>
<comment type="cofactor">
    <cofactor evidence="12">
        <name>[2Fe-2S] cluster</name>
        <dbReference type="ChEBI" id="CHEBI:190135"/>
    </cofactor>
</comment>